<dbReference type="AlphaFoldDB" id="A0A437MJN7"/>
<evidence type="ECO:0000313" key="2">
    <source>
        <dbReference type="EMBL" id="RVT97884.1"/>
    </source>
</evidence>
<dbReference type="EMBL" id="SACL01000002">
    <property type="protein sequence ID" value="RVT97884.1"/>
    <property type="molecule type" value="Genomic_DNA"/>
</dbReference>
<organism evidence="2 3">
    <name type="scientific">Rhodovarius crocodyli</name>
    <dbReference type="NCBI Taxonomy" id="1979269"/>
    <lineage>
        <taxon>Bacteria</taxon>
        <taxon>Pseudomonadati</taxon>
        <taxon>Pseudomonadota</taxon>
        <taxon>Alphaproteobacteria</taxon>
        <taxon>Acetobacterales</taxon>
        <taxon>Roseomonadaceae</taxon>
        <taxon>Rhodovarius</taxon>
    </lineage>
</organism>
<keyword evidence="1" id="KW-1133">Transmembrane helix</keyword>
<evidence type="ECO:0000313" key="3">
    <source>
        <dbReference type="Proteomes" id="UP000282957"/>
    </source>
</evidence>
<evidence type="ECO:0008006" key="4">
    <source>
        <dbReference type="Google" id="ProtNLM"/>
    </source>
</evidence>
<gene>
    <name evidence="2" type="ORF">EOD42_08830</name>
</gene>
<keyword evidence="1" id="KW-0472">Membrane</keyword>
<protein>
    <recommendedName>
        <fullName evidence="4">Phage holin</fullName>
    </recommendedName>
</protein>
<keyword evidence="1" id="KW-0812">Transmembrane</keyword>
<sequence length="108" mass="11352">MDQFVQALWGLAAPSVVALAVYGIKALRAFMLNQIQQRLGDGAARIAGEIIAQLGAGQPAAAPSVDWLDAAASKLRERFPDSTANLPQDTLVGMIRGELGKLGQAVPR</sequence>
<dbReference type="RefSeq" id="WP_127787113.1">
    <property type="nucleotide sequence ID" value="NZ_SACL01000002.1"/>
</dbReference>
<keyword evidence="3" id="KW-1185">Reference proteome</keyword>
<dbReference type="Proteomes" id="UP000282957">
    <property type="component" value="Unassembled WGS sequence"/>
</dbReference>
<comment type="caution">
    <text evidence="2">The sequence shown here is derived from an EMBL/GenBank/DDBJ whole genome shotgun (WGS) entry which is preliminary data.</text>
</comment>
<feature type="transmembrane region" description="Helical" evidence="1">
    <location>
        <begin position="6"/>
        <end position="24"/>
    </location>
</feature>
<proteinExistence type="predicted"/>
<accession>A0A437MJN7</accession>
<name>A0A437MJN7_9PROT</name>
<reference evidence="2 3" key="1">
    <citation type="submission" date="2019-01" db="EMBL/GenBank/DDBJ databases">
        <authorList>
            <person name="Chen W.-M."/>
        </authorList>
    </citation>
    <scope>NUCLEOTIDE SEQUENCE [LARGE SCALE GENOMIC DNA]</scope>
    <source>
        <strain evidence="2 3">CCP-6</strain>
    </source>
</reference>
<evidence type="ECO:0000256" key="1">
    <source>
        <dbReference type="SAM" id="Phobius"/>
    </source>
</evidence>